<protein>
    <submittedName>
        <fullName evidence="1">Uncharacterized protein</fullName>
    </submittedName>
</protein>
<evidence type="ECO:0000313" key="1">
    <source>
        <dbReference type="EMBL" id="GAJ09287.1"/>
    </source>
</evidence>
<gene>
    <name evidence="1" type="ORF">S12H4_52607</name>
</gene>
<accession>X1V0D1</accession>
<organism evidence="1">
    <name type="scientific">marine sediment metagenome</name>
    <dbReference type="NCBI Taxonomy" id="412755"/>
    <lineage>
        <taxon>unclassified sequences</taxon>
        <taxon>metagenomes</taxon>
        <taxon>ecological metagenomes</taxon>
    </lineage>
</organism>
<dbReference type="InterPro" id="IPR011047">
    <property type="entry name" value="Quinoprotein_ADH-like_sf"/>
</dbReference>
<dbReference type="EMBL" id="BARW01033393">
    <property type="protein sequence ID" value="GAJ09287.1"/>
    <property type="molecule type" value="Genomic_DNA"/>
</dbReference>
<feature type="non-terminal residue" evidence="1">
    <location>
        <position position="1"/>
    </location>
</feature>
<dbReference type="InterPro" id="IPR015943">
    <property type="entry name" value="WD40/YVTN_repeat-like_dom_sf"/>
</dbReference>
<reference evidence="1" key="1">
    <citation type="journal article" date="2014" name="Front. Microbiol.">
        <title>High frequency of phylogenetically diverse reductive dehalogenase-homologous genes in deep subseafloor sedimentary metagenomes.</title>
        <authorList>
            <person name="Kawai M."/>
            <person name="Futagami T."/>
            <person name="Toyoda A."/>
            <person name="Takaki Y."/>
            <person name="Nishi S."/>
            <person name="Hori S."/>
            <person name="Arai W."/>
            <person name="Tsubouchi T."/>
            <person name="Morono Y."/>
            <person name="Uchiyama I."/>
            <person name="Ito T."/>
            <person name="Fujiyama A."/>
            <person name="Inagaki F."/>
            <person name="Takami H."/>
        </authorList>
    </citation>
    <scope>NUCLEOTIDE SEQUENCE</scope>
    <source>
        <strain evidence="1">Expedition CK06-06</strain>
    </source>
</reference>
<dbReference type="Gene3D" id="2.130.10.10">
    <property type="entry name" value="YVTN repeat-like/Quinoprotein amine dehydrogenase"/>
    <property type="match status" value="1"/>
</dbReference>
<dbReference type="AlphaFoldDB" id="X1V0D1"/>
<sequence>VENGVAYFAAGWHAKTNDGIHVYAMNPFTGKVLWEKRVDNRKPETWYDNHTNDLLISDGKSLFMCQLMFDLKSGKKSRTWFKKDKKYKHRYLLSGQGRDTSAVIPFGFLYDRKDGARLQRYHSTHWYYRGAKGLLLALTQDRVFGVTTSRKIRPNWELFARRFDDAARPRLGGEMSKDAYLWSEKAPAGTLALLPAGKILLTAGPENKAESTGGMLRSYSAKDGSKLSELRFDDAPV</sequence>
<feature type="non-terminal residue" evidence="1">
    <location>
        <position position="237"/>
    </location>
</feature>
<proteinExistence type="predicted"/>
<name>X1V0D1_9ZZZZ</name>
<comment type="caution">
    <text evidence="1">The sequence shown here is derived from an EMBL/GenBank/DDBJ whole genome shotgun (WGS) entry which is preliminary data.</text>
</comment>
<dbReference type="SUPFAM" id="SSF50998">
    <property type="entry name" value="Quinoprotein alcohol dehydrogenase-like"/>
    <property type="match status" value="1"/>
</dbReference>